<evidence type="ECO:0000256" key="1">
    <source>
        <dbReference type="ARBA" id="ARBA00022603"/>
    </source>
</evidence>
<protein>
    <submittedName>
        <fullName evidence="6">Methyltransferase domain-containing protein</fullName>
    </submittedName>
</protein>
<evidence type="ECO:0000313" key="6">
    <source>
        <dbReference type="EMBL" id="SKB39528.1"/>
    </source>
</evidence>
<accession>A0A1T5AX07</accession>
<evidence type="ECO:0000313" key="7">
    <source>
        <dbReference type="Proteomes" id="UP000190541"/>
    </source>
</evidence>
<dbReference type="Proteomes" id="UP000190541">
    <property type="component" value="Unassembled WGS sequence"/>
</dbReference>
<name>A0A1T5AX07_9SPHI</name>
<evidence type="ECO:0000256" key="3">
    <source>
        <dbReference type="ARBA" id="ARBA00022691"/>
    </source>
</evidence>
<keyword evidence="4" id="KW-0732">Signal</keyword>
<dbReference type="PANTHER" id="PTHR13610">
    <property type="entry name" value="METHYLTRANSFERASE DOMAIN-CONTAINING PROTEIN"/>
    <property type="match status" value="1"/>
</dbReference>
<feature type="signal peptide" evidence="4">
    <location>
        <begin position="1"/>
        <end position="21"/>
    </location>
</feature>
<dbReference type="PANTHER" id="PTHR13610:SF11">
    <property type="entry name" value="METHYLTRANSFERASE DOMAIN-CONTAINING PROTEIN"/>
    <property type="match status" value="1"/>
</dbReference>
<organism evidence="6 7">
    <name type="scientific">Parapedobacter luteus</name>
    <dbReference type="NCBI Taxonomy" id="623280"/>
    <lineage>
        <taxon>Bacteria</taxon>
        <taxon>Pseudomonadati</taxon>
        <taxon>Bacteroidota</taxon>
        <taxon>Sphingobacteriia</taxon>
        <taxon>Sphingobacteriales</taxon>
        <taxon>Sphingobacteriaceae</taxon>
        <taxon>Parapedobacter</taxon>
    </lineage>
</organism>
<dbReference type="CDD" id="cd02440">
    <property type="entry name" value="AdoMet_MTases"/>
    <property type="match status" value="1"/>
</dbReference>
<dbReference type="InterPro" id="IPR026170">
    <property type="entry name" value="FAM173A/B"/>
</dbReference>
<feature type="chain" id="PRO_5013001726" evidence="4">
    <location>
        <begin position="22"/>
        <end position="175"/>
    </location>
</feature>
<gene>
    <name evidence="6" type="ORF">SAMN05660226_01143</name>
</gene>
<evidence type="ECO:0000256" key="2">
    <source>
        <dbReference type="ARBA" id="ARBA00022679"/>
    </source>
</evidence>
<keyword evidence="1 6" id="KW-0489">Methyltransferase</keyword>
<sequence length="175" mass="19166">MNTLKNWLMVLFVAVCSGAYAQQPDLDVPYVPTKQETVEEMLKLAGVKPGDVVYDLGCGDGRIVITAAQKFGATGVGVDLNPQRIKEANANAKAAGVTDKVRFVEGNLFDFDFSKANVVTMYLLPSVNLKLRPKLQKELKPGSRIVSHDFDMGDWPAEKTIEVGSDTIYLWTIGN</sequence>
<keyword evidence="2 6" id="KW-0808">Transferase</keyword>
<dbReference type="GO" id="GO:0032259">
    <property type="term" value="P:methylation"/>
    <property type="evidence" value="ECO:0007669"/>
    <property type="project" value="UniProtKB-KW"/>
</dbReference>
<dbReference type="InterPro" id="IPR025714">
    <property type="entry name" value="Methyltranfer_dom"/>
</dbReference>
<dbReference type="SUPFAM" id="SSF53335">
    <property type="entry name" value="S-adenosyl-L-methionine-dependent methyltransferases"/>
    <property type="match status" value="1"/>
</dbReference>
<keyword evidence="7" id="KW-1185">Reference proteome</keyword>
<dbReference type="Pfam" id="PF13847">
    <property type="entry name" value="Methyltransf_31"/>
    <property type="match status" value="1"/>
</dbReference>
<dbReference type="RefSeq" id="WP_233632584.1">
    <property type="nucleotide sequence ID" value="NZ_FUYS01000002.1"/>
</dbReference>
<evidence type="ECO:0000259" key="5">
    <source>
        <dbReference type="Pfam" id="PF13847"/>
    </source>
</evidence>
<feature type="domain" description="Methyltransferase" evidence="5">
    <location>
        <begin position="49"/>
        <end position="156"/>
    </location>
</feature>
<dbReference type="GO" id="GO:0016279">
    <property type="term" value="F:protein-lysine N-methyltransferase activity"/>
    <property type="evidence" value="ECO:0007669"/>
    <property type="project" value="InterPro"/>
</dbReference>
<proteinExistence type="predicted"/>
<reference evidence="6 7" key="1">
    <citation type="submission" date="2017-02" db="EMBL/GenBank/DDBJ databases">
        <authorList>
            <person name="Peterson S.W."/>
        </authorList>
    </citation>
    <scope>NUCLEOTIDE SEQUENCE [LARGE SCALE GENOMIC DNA]</scope>
    <source>
        <strain evidence="6 7">DSM 22899</strain>
    </source>
</reference>
<evidence type="ECO:0000256" key="4">
    <source>
        <dbReference type="SAM" id="SignalP"/>
    </source>
</evidence>
<dbReference type="Gene3D" id="3.40.50.150">
    <property type="entry name" value="Vaccinia Virus protein VP39"/>
    <property type="match status" value="1"/>
</dbReference>
<keyword evidence="3" id="KW-0949">S-adenosyl-L-methionine</keyword>
<dbReference type="EMBL" id="FUYS01000002">
    <property type="protein sequence ID" value="SKB39528.1"/>
    <property type="molecule type" value="Genomic_DNA"/>
</dbReference>
<dbReference type="STRING" id="623280.SAMN05660226_01143"/>
<dbReference type="InterPro" id="IPR029063">
    <property type="entry name" value="SAM-dependent_MTases_sf"/>
</dbReference>
<dbReference type="AlphaFoldDB" id="A0A1T5AX07"/>